<sequence length="180" mass="19907">MEDRPLSPDATLAERAQDGDTGAFDTLLRRHQDTVYRIALRVLGDAADAADTAQEALITAWRKLPELENTAVFSAWLYRIVTNRALNAVRSRIPAAPIDEGLPTAAPGPEHQSMASQLRGALTRALANLPPGQRACWILRELEGMSYEEIAQIVNATPTAVRGRIHRARTHLVEALRLWR</sequence>
<evidence type="ECO:0000256" key="4">
    <source>
        <dbReference type="ARBA" id="ARBA00023125"/>
    </source>
</evidence>
<dbReference type="InterPro" id="IPR007627">
    <property type="entry name" value="RNA_pol_sigma70_r2"/>
</dbReference>
<dbReference type="Pfam" id="PF08281">
    <property type="entry name" value="Sigma70_r4_2"/>
    <property type="match status" value="1"/>
</dbReference>
<evidence type="ECO:0000259" key="6">
    <source>
        <dbReference type="Pfam" id="PF04542"/>
    </source>
</evidence>
<comment type="similarity">
    <text evidence="1">Belongs to the sigma-70 factor family. ECF subfamily.</text>
</comment>
<organism evidence="8 9">
    <name type="scientific">Marinactinospora thermotolerans DSM 45154</name>
    <dbReference type="NCBI Taxonomy" id="1122192"/>
    <lineage>
        <taxon>Bacteria</taxon>
        <taxon>Bacillati</taxon>
        <taxon>Actinomycetota</taxon>
        <taxon>Actinomycetes</taxon>
        <taxon>Streptosporangiales</taxon>
        <taxon>Nocardiopsidaceae</taxon>
        <taxon>Marinactinospora</taxon>
    </lineage>
</organism>
<evidence type="ECO:0000259" key="7">
    <source>
        <dbReference type="Pfam" id="PF08281"/>
    </source>
</evidence>
<dbReference type="STRING" id="1122192.SAMN02745673_03049"/>
<dbReference type="GO" id="GO:0006352">
    <property type="term" value="P:DNA-templated transcription initiation"/>
    <property type="evidence" value="ECO:0007669"/>
    <property type="project" value="InterPro"/>
</dbReference>
<dbReference type="NCBIfam" id="TIGR02937">
    <property type="entry name" value="sigma70-ECF"/>
    <property type="match status" value="1"/>
</dbReference>
<dbReference type="InterPro" id="IPR013325">
    <property type="entry name" value="RNA_pol_sigma_r2"/>
</dbReference>
<evidence type="ECO:0000256" key="3">
    <source>
        <dbReference type="ARBA" id="ARBA00023082"/>
    </source>
</evidence>
<evidence type="ECO:0000313" key="9">
    <source>
        <dbReference type="Proteomes" id="UP000190637"/>
    </source>
</evidence>
<keyword evidence="5" id="KW-0804">Transcription</keyword>
<name>A0A1T4RX79_9ACTN</name>
<dbReference type="Proteomes" id="UP000190637">
    <property type="component" value="Unassembled WGS sequence"/>
</dbReference>
<accession>A0A1T4RX79</accession>
<dbReference type="InterPro" id="IPR014284">
    <property type="entry name" value="RNA_pol_sigma-70_dom"/>
</dbReference>
<gene>
    <name evidence="8" type="ORF">SAMN02745673_03049</name>
</gene>
<dbReference type="InterPro" id="IPR013324">
    <property type="entry name" value="RNA_pol_sigma_r3/r4-like"/>
</dbReference>
<protein>
    <submittedName>
        <fullName evidence="8">RNA polymerase, sigma subunit, ECF family</fullName>
    </submittedName>
</protein>
<dbReference type="InterPro" id="IPR036388">
    <property type="entry name" value="WH-like_DNA-bd_sf"/>
</dbReference>
<dbReference type="GO" id="GO:0003677">
    <property type="term" value="F:DNA binding"/>
    <property type="evidence" value="ECO:0007669"/>
    <property type="project" value="UniProtKB-KW"/>
</dbReference>
<evidence type="ECO:0000256" key="5">
    <source>
        <dbReference type="ARBA" id="ARBA00023163"/>
    </source>
</evidence>
<keyword evidence="9" id="KW-1185">Reference proteome</keyword>
<dbReference type="Gene3D" id="1.10.10.10">
    <property type="entry name" value="Winged helix-like DNA-binding domain superfamily/Winged helix DNA-binding domain"/>
    <property type="match status" value="1"/>
</dbReference>
<evidence type="ECO:0000256" key="1">
    <source>
        <dbReference type="ARBA" id="ARBA00010641"/>
    </source>
</evidence>
<dbReference type="OrthoDB" id="9811152at2"/>
<dbReference type="PANTHER" id="PTHR43133:SF8">
    <property type="entry name" value="RNA POLYMERASE SIGMA FACTOR HI_1459-RELATED"/>
    <property type="match status" value="1"/>
</dbReference>
<keyword evidence="3" id="KW-0731">Sigma factor</keyword>
<dbReference type="PANTHER" id="PTHR43133">
    <property type="entry name" value="RNA POLYMERASE ECF-TYPE SIGMA FACTO"/>
    <property type="match status" value="1"/>
</dbReference>
<dbReference type="Pfam" id="PF04542">
    <property type="entry name" value="Sigma70_r2"/>
    <property type="match status" value="1"/>
</dbReference>
<dbReference type="EMBL" id="FUWS01000007">
    <property type="protein sequence ID" value="SKA20348.1"/>
    <property type="molecule type" value="Genomic_DNA"/>
</dbReference>
<keyword evidence="4" id="KW-0238">DNA-binding</keyword>
<feature type="domain" description="RNA polymerase sigma factor 70 region 4 type 2" evidence="7">
    <location>
        <begin position="120"/>
        <end position="172"/>
    </location>
</feature>
<proteinExistence type="inferred from homology"/>
<reference evidence="8 9" key="1">
    <citation type="submission" date="2017-02" db="EMBL/GenBank/DDBJ databases">
        <authorList>
            <person name="Peterson S.W."/>
        </authorList>
    </citation>
    <scope>NUCLEOTIDE SEQUENCE [LARGE SCALE GENOMIC DNA]</scope>
    <source>
        <strain evidence="8 9">DSM 45154</strain>
    </source>
</reference>
<dbReference type="InterPro" id="IPR013249">
    <property type="entry name" value="RNA_pol_sigma70_r4_t2"/>
</dbReference>
<dbReference type="InterPro" id="IPR039425">
    <property type="entry name" value="RNA_pol_sigma-70-like"/>
</dbReference>
<dbReference type="GO" id="GO:0016987">
    <property type="term" value="F:sigma factor activity"/>
    <property type="evidence" value="ECO:0007669"/>
    <property type="project" value="UniProtKB-KW"/>
</dbReference>
<dbReference type="AlphaFoldDB" id="A0A1T4RX79"/>
<feature type="domain" description="RNA polymerase sigma-70 region 2" evidence="6">
    <location>
        <begin position="27"/>
        <end position="92"/>
    </location>
</feature>
<dbReference type="CDD" id="cd06171">
    <property type="entry name" value="Sigma70_r4"/>
    <property type="match status" value="1"/>
</dbReference>
<dbReference type="Gene3D" id="1.10.1740.10">
    <property type="match status" value="1"/>
</dbReference>
<keyword evidence="2" id="KW-0805">Transcription regulation</keyword>
<evidence type="ECO:0000313" key="8">
    <source>
        <dbReference type="EMBL" id="SKA20348.1"/>
    </source>
</evidence>
<dbReference type="SUPFAM" id="SSF88946">
    <property type="entry name" value="Sigma2 domain of RNA polymerase sigma factors"/>
    <property type="match status" value="1"/>
</dbReference>
<evidence type="ECO:0000256" key="2">
    <source>
        <dbReference type="ARBA" id="ARBA00023015"/>
    </source>
</evidence>
<dbReference type="SUPFAM" id="SSF88659">
    <property type="entry name" value="Sigma3 and sigma4 domains of RNA polymerase sigma factors"/>
    <property type="match status" value="1"/>
</dbReference>
<dbReference type="RefSeq" id="WP_078762365.1">
    <property type="nucleotide sequence ID" value="NZ_FUWS01000007.1"/>
</dbReference>